<dbReference type="SUPFAM" id="SSF56091">
    <property type="entry name" value="DNA ligase/mRNA capping enzyme, catalytic domain"/>
    <property type="match status" value="1"/>
</dbReference>
<name>A0A918WF36_9BACT</name>
<dbReference type="AlphaFoldDB" id="A0A918WF36"/>
<accession>A0A918WF36</accession>
<keyword evidence="4" id="KW-0235">DNA replication</keyword>
<keyword evidence="10" id="KW-0131">Cell cycle</keyword>
<dbReference type="InterPro" id="IPR016059">
    <property type="entry name" value="DNA_ligase_ATP-dep_CS"/>
</dbReference>
<dbReference type="Gene3D" id="2.40.50.140">
    <property type="entry name" value="Nucleic acid-binding proteins"/>
    <property type="match status" value="1"/>
</dbReference>
<keyword evidence="16" id="KW-1185">Reference proteome</keyword>
<keyword evidence="8 12" id="KW-0233">DNA recombination</keyword>
<keyword evidence="6 12" id="KW-0227">DNA damage</keyword>
<dbReference type="EMBL" id="BMXI01000001">
    <property type="protein sequence ID" value="GHC41098.1"/>
    <property type="molecule type" value="Genomic_DNA"/>
</dbReference>
<dbReference type="Proteomes" id="UP000644507">
    <property type="component" value="Unassembled WGS sequence"/>
</dbReference>
<dbReference type="InterPro" id="IPR000977">
    <property type="entry name" value="DNA_ligase_ATP-dep"/>
</dbReference>
<dbReference type="Pfam" id="PF01068">
    <property type="entry name" value="DNA_ligase_A_M"/>
    <property type="match status" value="1"/>
</dbReference>
<evidence type="ECO:0000256" key="2">
    <source>
        <dbReference type="ARBA" id="ARBA00022598"/>
    </source>
</evidence>
<proteinExistence type="inferred from homology"/>
<dbReference type="SUPFAM" id="SSF56281">
    <property type="entry name" value="Metallo-hydrolase/oxidoreductase"/>
    <property type="match status" value="1"/>
</dbReference>
<dbReference type="GO" id="GO:0051301">
    <property type="term" value="P:cell division"/>
    <property type="evidence" value="ECO:0007669"/>
    <property type="project" value="UniProtKB-KW"/>
</dbReference>
<evidence type="ECO:0000256" key="5">
    <source>
        <dbReference type="ARBA" id="ARBA00022741"/>
    </source>
</evidence>
<dbReference type="PROSITE" id="PS50160">
    <property type="entry name" value="DNA_LIGASE_A3"/>
    <property type="match status" value="1"/>
</dbReference>
<dbReference type="GO" id="GO:0005524">
    <property type="term" value="F:ATP binding"/>
    <property type="evidence" value="ECO:0007669"/>
    <property type="project" value="UniProtKB-KW"/>
</dbReference>
<dbReference type="SUPFAM" id="SSF50249">
    <property type="entry name" value="Nucleic acid-binding proteins"/>
    <property type="match status" value="1"/>
</dbReference>
<evidence type="ECO:0000256" key="4">
    <source>
        <dbReference type="ARBA" id="ARBA00022705"/>
    </source>
</evidence>
<reference evidence="15" key="1">
    <citation type="journal article" date="2014" name="Int. J. Syst. Evol. Microbiol.">
        <title>Complete genome sequence of Corynebacterium casei LMG S-19264T (=DSM 44701T), isolated from a smear-ripened cheese.</title>
        <authorList>
            <consortium name="US DOE Joint Genome Institute (JGI-PGF)"/>
            <person name="Walter F."/>
            <person name="Albersmeier A."/>
            <person name="Kalinowski J."/>
            <person name="Ruckert C."/>
        </authorList>
    </citation>
    <scope>NUCLEOTIDE SEQUENCE</scope>
    <source>
        <strain evidence="15">KCTC 12988</strain>
    </source>
</reference>
<keyword evidence="5 12" id="KW-0547">Nucleotide-binding</keyword>
<dbReference type="InterPro" id="IPR012340">
    <property type="entry name" value="NA-bd_OB-fold"/>
</dbReference>
<dbReference type="InterPro" id="IPR036866">
    <property type="entry name" value="RibonucZ/Hydroxyglut_hydro"/>
</dbReference>
<dbReference type="Gene3D" id="3.60.15.10">
    <property type="entry name" value="Ribonuclease Z/Hydroxyacylglutathione hydrolase-like"/>
    <property type="match status" value="1"/>
</dbReference>
<dbReference type="SUPFAM" id="SSF117018">
    <property type="entry name" value="ATP-dependent DNA ligase DNA-binding domain"/>
    <property type="match status" value="1"/>
</dbReference>
<sequence>MGANRIQTLAYHEVLEIAGHEIRLLPAGHIFGSAMLHVTRREDQATLLYTGDYKLRGSLTSEPTELLPADTLIMETTFGRPNFVFPPREKIVADIIHFVKSTLEDGEQPVLLGYSLGKAQEALAILQEANIPVMAHKTVAEMSVACHEAGLPFPPPPVFEGTLPEGFALVAPPNAVRAKQVKGLKKRRVAMLSGWALTPGSQYRYQTDAVFPLSDHADYPELIETVRKVSPKLVLTLHGSTREFARDLRREGFEAWSIYGDDQIELSLEKEEEASPLATSPEGSLGQGQFADLAQTITKVSETPSRLRKISLLADYLRPLDDEVLALSVHFLSGKLLGERKALTLGTAAIRQALLEATQSSLAHYRQISNTTADAARTARILLEQTQLESPENSGPVNLTDFAELFQQLASIPGTLQKSSLLATTFRQLLPAQSEFLVRLLTGDLRAGLKTALLEDAVAEAFSADPKQVRRAHMLEGDLAKTALLAKSGTLDSASLRAHSPLSPMLASPEPDAEAIVQRLGEFPIHLEPKHDGIRAQLHYDGQEASLFSRDLRSLGEEFPEVLEAAKTLPAPCILDGELIAFAAGRQLNFFDLQKRLGRKRHQGDLFFGEAVPVRFVAFDLLSLDEENLLESPYLERRKHLEELSLTEPFHTIEHYQASSLEEVEQQFKHALAAGHEGLIAKEPKSPYSPGRRGKSWLKLKGMMPTLDCVVIAAQQGHGRRAEVLSDYTFAVRDERTGALATIGKAYSGLTDEEIEDLTEHFKKTTLEKKRRVQWVEPTIVLEIAFDSINPSKRHDSGLALRFPCIKAIRRDKGPADIDTLASAQALAGRKP</sequence>
<evidence type="ECO:0000313" key="15">
    <source>
        <dbReference type="EMBL" id="GHC41098.1"/>
    </source>
</evidence>
<gene>
    <name evidence="15" type="ORF">GCM10007100_02170</name>
</gene>
<dbReference type="NCBIfam" id="TIGR00574">
    <property type="entry name" value="dnl1"/>
    <property type="match status" value="1"/>
</dbReference>
<feature type="domain" description="ATP-dependent DNA ligase family profile" evidence="14">
    <location>
        <begin position="612"/>
        <end position="734"/>
    </location>
</feature>
<dbReference type="PROSITE" id="PS00697">
    <property type="entry name" value="DNA_LIGASE_A1"/>
    <property type="match status" value="1"/>
</dbReference>
<protein>
    <recommendedName>
        <fullName evidence="12">DNA ligase</fullName>
        <ecNumber evidence="12">6.5.1.1</ecNumber>
    </recommendedName>
</protein>
<evidence type="ECO:0000256" key="10">
    <source>
        <dbReference type="ARBA" id="ARBA00023306"/>
    </source>
</evidence>
<keyword evidence="9 12" id="KW-0234">DNA repair</keyword>
<keyword evidence="2 12" id="KW-0436">Ligase</keyword>
<dbReference type="GO" id="GO:0006260">
    <property type="term" value="P:DNA replication"/>
    <property type="evidence" value="ECO:0007669"/>
    <property type="project" value="UniProtKB-KW"/>
</dbReference>
<dbReference type="Pfam" id="PF07521">
    <property type="entry name" value="RMMBL"/>
    <property type="match status" value="1"/>
</dbReference>
<dbReference type="InterPro" id="IPR012308">
    <property type="entry name" value="DNA_ligase_ATP-dep_N"/>
</dbReference>
<dbReference type="CDD" id="cd07972">
    <property type="entry name" value="OBF_DNA_ligase_Arch_LigB"/>
    <property type="match status" value="1"/>
</dbReference>
<evidence type="ECO:0000256" key="13">
    <source>
        <dbReference type="RuleBase" id="RU004196"/>
    </source>
</evidence>
<evidence type="ECO:0000256" key="11">
    <source>
        <dbReference type="ARBA" id="ARBA00034003"/>
    </source>
</evidence>
<dbReference type="GO" id="GO:0003910">
    <property type="term" value="F:DNA ligase (ATP) activity"/>
    <property type="evidence" value="ECO:0007669"/>
    <property type="project" value="UniProtKB-EC"/>
</dbReference>
<dbReference type="GO" id="GO:0003677">
    <property type="term" value="F:DNA binding"/>
    <property type="evidence" value="ECO:0007669"/>
    <property type="project" value="InterPro"/>
</dbReference>
<dbReference type="InterPro" id="IPR012309">
    <property type="entry name" value="DNA_ligase_ATP-dep_C"/>
</dbReference>
<dbReference type="PANTHER" id="PTHR45674:SF4">
    <property type="entry name" value="DNA LIGASE 1"/>
    <property type="match status" value="1"/>
</dbReference>
<evidence type="ECO:0000259" key="14">
    <source>
        <dbReference type="PROSITE" id="PS50160"/>
    </source>
</evidence>
<dbReference type="GO" id="GO:0006281">
    <property type="term" value="P:DNA repair"/>
    <property type="evidence" value="ECO:0007669"/>
    <property type="project" value="UniProtKB-KW"/>
</dbReference>
<evidence type="ECO:0000256" key="1">
    <source>
        <dbReference type="ARBA" id="ARBA00007572"/>
    </source>
</evidence>
<evidence type="ECO:0000313" key="16">
    <source>
        <dbReference type="Proteomes" id="UP000644507"/>
    </source>
</evidence>
<organism evidence="15 16">
    <name type="scientific">Roseibacillus persicicus</name>
    <dbReference type="NCBI Taxonomy" id="454148"/>
    <lineage>
        <taxon>Bacteria</taxon>
        <taxon>Pseudomonadati</taxon>
        <taxon>Verrucomicrobiota</taxon>
        <taxon>Verrucomicrobiia</taxon>
        <taxon>Verrucomicrobiales</taxon>
        <taxon>Verrucomicrobiaceae</taxon>
        <taxon>Roseibacillus</taxon>
    </lineage>
</organism>
<evidence type="ECO:0000256" key="8">
    <source>
        <dbReference type="ARBA" id="ARBA00023172"/>
    </source>
</evidence>
<dbReference type="PANTHER" id="PTHR45674">
    <property type="entry name" value="DNA LIGASE 1/3 FAMILY MEMBER"/>
    <property type="match status" value="1"/>
</dbReference>
<keyword evidence="3" id="KW-0132">Cell division</keyword>
<evidence type="ECO:0000256" key="12">
    <source>
        <dbReference type="RuleBase" id="RU000617"/>
    </source>
</evidence>
<dbReference type="Gene3D" id="3.30.470.30">
    <property type="entry name" value="DNA ligase/mRNA capping enzyme"/>
    <property type="match status" value="1"/>
</dbReference>
<dbReference type="GO" id="GO:0071897">
    <property type="term" value="P:DNA biosynthetic process"/>
    <property type="evidence" value="ECO:0007669"/>
    <property type="project" value="InterPro"/>
</dbReference>
<comment type="catalytic activity">
    <reaction evidence="11 12">
        <text>ATP + (deoxyribonucleotide)n-3'-hydroxyl + 5'-phospho-(deoxyribonucleotide)m = (deoxyribonucleotide)n+m + AMP + diphosphate.</text>
        <dbReference type="EC" id="6.5.1.1"/>
    </reaction>
</comment>
<dbReference type="InterPro" id="IPR011108">
    <property type="entry name" value="RMMBL"/>
</dbReference>
<dbReference type="InterPro" id="IPR050191">
    <property type="entry name" value="ATP-dep_DNA_ligase"/>
</dbReference>
<evidence type="ECO:0000256" key="9">
    <source>
        <dbReference type="ARBA" id="ARBA00023204"/>
    </source>
</evidence>
<comment type="similarity">
    <text evidence="1 13">Belongs to the ATP-dependent DNA ligase family.</text>
</comment>
<evidence type="ECO:0000256" key="6">
    <source>
        <dbReference type="ARBA" id="ARBA00022763"/>
    </source>
</evidence>
<dbReference type="GO" id="GO:0006310">
    <property type="term" value="P:DNA recombination"/>
    <property type="evidence" value="ECO:0007669"/>
    <property type="project" value="UniProtKB-KW"/>
</dbReference>
<comment type="caution">
    <text evidence="15">The sequence shown here is derived from an EMBL/GenBank/DDBJ whole genome shotgun (WGS) entry which is preliminary data.</text>
</comment>
<dbReference type="Pfam" id="PF04679">
    <property type="entry name" value="DNA_ligase_A_C"/>
    <property type="match status" value="1"/>
</dbReference>
<evidence type="ECO:0000256" key="7">
    <source>
        <dbReference type="ARBA" id="ARBA00022840"/>
    </source>
</evidence>
<reference evidence="15" key="2">
    <citation type="submission" date="2020-09" db="EMBL/GenBank/DDBJ databases">
        <authorList>
            <person name="Sun Q."/>
            <person name="Kim S."/>
        </authorList>
    </citation>
    <scope>NUCLEOTIDE SEQUENCE</scope>
    <source>
        <strain evidence="15">KCTC 12988</strain>
    </source>
</reference>
<evidence type="ECO:0000256" key="3">
    <source>
        <dbReference type="ARBA" id="ARBA00022618"/>
    </source>
</evidence>
<keyword evidence="7 12" id="KW-0067">ATP-binding</keyword>
<dbReference type="Gene3D" id="1.10.3260.10">
    <property type="entry name" value="DNA ligase, ATP-dependent, N-terminal domain"/>
    <property type="match status" value="1"/>
</dbReference>
<dbReference type="InterPro" id="IPR012310">
    <property type="entry name" value="DNA_ligase_ATP-dep_cent"/>
</dbReference>
<dbReference type="EC" id="6.5.1.1" evidence="12"/>
<dbReference type="InterPro" id="IPR036599">
    <property type="entry name" value="DNA_ligase_N_sf"/>
</dbReference>
<dbReference type="Pfam" id="PF04675">
    <property type="entry name" value="DNA_ligase_A_N"/>
    <property type="match status" value="1"/>
</dbReference>